<evidence type="ECO:0000256" key="1">
    <source>
        <dbReference type="SAM" id="Phobius"/>
    </source>
</evidence>
<sequence>MEEKIKEEKKIINMMRNNERDRKKIEVEMRWKRNLKQNIILNYVLLVFNNVCLYNFKGH</sequence>
<keyword evidence="3" id="KW-1185">Reference proteome</keyword>
<evidence type="ECO:0000313" key="3">
    <source>
        <dbReference type="Proteomes" id="UP000289340"/>
    </source>
</evidence>
<evidence type="ECO:0000313" key="2">
    <source>
        <dbReference type="EMBL" id="RZB79032.1"/>
    </source>
</evidence>
<dbReference type="Proteomes" id="UP000289340">
    <property type="component" value="Chromosome 11"/>
</dbReference>
<dbReference type="EMBL" id="QZWG01000011">
    <property type="protein sequence ID" value="RZB79032.1"/>
    <property type="molecule type" value="Genomic_DNA"/>
</dbReference>
<gene>
    <name evidence="2" type="ORF">D0Y65_029411</name>
</gene>
<name>A0A445HZE9_GLYSO</name>
<keyword evidence="1" id="KW-0812">Transmembrane</keyword>
<organism evidence="2 3">
    <name type="scientific">Glycine soja</name>
    <name type="common">Wild soybean</name>
    <dbReference type="NCBI Taxonomy" id="3848"/>
    <lineage>
        <taxon>Eukaryota</taxon>
        <taxon>Viridiplantae</taxon>
        <taxon>Streptophyta</taxon>
        <taxon>Embryophyta</taxon>
        <taxon>Tracheophyta</taxon>
        <taxon>Spermatophyta</taxon>
        <taxon>Magnoliopsida</taxon>
        <taxon>eudicotyledons</taxon>
        <taxon>Gunneridae</taxon>
        <taxon>Pentapetalae</taxon>
        <taxon>rosids</taxon>
        <taxon>fabids</taxon>
        <taxon>Fabales</taxon>
        <taxon>Fabaceae</taxon>
        <taxon>Papilionoideae</taxon>
        <taxon>50 kb inversion clade</taxon>
        <taxon>NPAAA clade</taxon>
        <taxon>indigoferoid/millettioid clade</taxon>
        <taxon>Phaseoleae</taxon>
        <taxon>Glycine</taxon>
        <taxon>Glycine subgen. Soja</taxon>
    </lineage>
</organism>
<comment type="caution">
    <text evidence="2">The sequence shown here is derived from an EMBL/GenBank/DDBJ whole genome shotgun (WGS) entry which is preliminary data.</text>
</comment>
<keyword evidence="1" id="KW-0472">Membrane</keyword>
<reference evidence="2 3" key="1">
    <citation type="submission" date="2018-09" db="EMBL/GenBank/DDBJ databases">
        <title>A high-quality reference genome of wild soybean provides a powerful tool to mine soybean genomes.</title>
        <authorList>
            <person name="Xie M."/>
            <person name="Chung C.Y.L."/>
            <person name="Li M.-W."/>
            <person name="Wong F.-L."/>
            <person name="Chan T.-F."/>
            <person name="Lam H.-M."/>
        </authorList>
    </citation>
    <scope>NUCLEOTIDE SEQUENCE [LARGE SCALE GENOMIC DNA]</scope>
    <source>
        <strain evidence="3">cv. W05</strain>
        <tissue evidence="2">Hypocotyl of etiolated seedlings</tissue>
    </source>
</reference>
<protein>
    <submittedName>
        <fullName evidence="2">Uncharacterized protein</fullName>
    </submittedName>
</protein>
<dbReference type="AlphaFoldDB" id="A0A445HZE9"/>
<keyword evidence="1" id="KW-1133">Transmembrane helix</keyword>
<feature type="transmembrane region" description="Helical" evidence="1">
    <location>
        <begin position="39"/>
        <end position="56"/>
    </location>
</feature>
<accession>A0A445HZE9</accession>
<proteinExistence type="predicted"/>